<dbReference type="Pfam" id="PF12224">
    <property type="entry name" value="Amidoligase_2"/>
    <property type="match status" value="1"/>
</dbReference>
<dbReference type="AlphaFoldDB" id="A0AAJ0FJ21"/>
<evidence type="ECO:0000313" key="2">
    <source>
        <dbReference type="EMBL" id="KAK1764968.1"/>
    </source>
</evidence>
<comment type="caution">
    <text evidence="2">The sequence shown here is derived from an EMBL/GenBank/DDBJ whole genome shotgun (WGS) entry which is preliminary data.</text>
</comment>
<dbReference type="InterPro" id="IPR022025">
    <property type="entry name" value="Amidoligase_2"/>
</dbReference>
<proteinExistence type="predicted"/>
<feature type="region of interest" description="Disordered" evidence="1">
    <location>
        <begin position="48"/>
        <end position="78"/>
    </location>
</feature>
<dbReference type="GeneID" id="85305603"/>
<dbReference type="RefSeq" id="XP_060281181.1">
    <property type="nucleotide sequence ID" value="XM_060422416.1"/>
</dbReference>
<sequence>MSLTSESPLTGLWPPTTWRSTFVWLCQWFNDFAPLGALGEVGRNSKTGDSAVHLPDQLVPPNKLDPSGSLDGALATHPPRGDTAEDICAAVELKFLLPVPPIIAAGDHNSHQTESQADPQAWAATNEASLARRAYELIAQTIQNHAGQRSVTLHDIVASGHQERDFWPTHWIVKKANSAKLLDEDDYDDGHEDKTHAGHHWVPVEVCSPKLQWKGTKPGTGPAIGAVLKALTARHRGIVANHTCDVHVHVGRADGRHFALPTLKRLATVLWLAEDVLRSVRDPASPNFHNVYTWGAEVRRHSRLAAVVEQQDADRGPTPPLDSMAGGGDLAAAAAATAAVDPAEYRAISMIWEAGSHLELGRLLSGSTRQYRRLGFNFSSLGEEDERARNGPKTVEFRVLEGTLRDGVVLPWTRICCTLVEIAVADPEDRFRDVVGCLLGKAGGEGGAAGMQHRFGDFMHCLGIAPGVADAFLESVYRDRAG</sequence>
<evidence type="ECO:0000313" key="3">
    <source>
        <dbReference type="Proteomes" id="UP001244011"/>
    </source>
</evidence>
<gene>
    <name evidence="2" type="ORF">QBC33DRAFT_178695</name>
</gene>
<dbReference type="PANTHER" id="PTHR36847:SF1">
    <property type="entry name" value="AMIDOLIGASE ENZYME"/>
    <property type="match status" value="1"/>
</dbReference>
<organism evidence="2 3">
    <name type="scientific">Phialemonium atrogriseum</name>
    <dbReference type="NCBI Taxonomy" id="1093897"/>
    <lineage>
        <taxon>Eukaryota</taxon>
        <taxon>Fungi</taxon>
        <taxon>Dikarya</taxon>
        <taxon>Ascomycota</taxon>
        <taxon>Pezizomycotina</taxon>
        <taxon>Sordariomycetes</taxon>
        <taxon>Sordariomycetidae</taxon>
        <taxon>Cephalothecales</taxon>
        <taxon>Cephalothecaceae</taxon>
        <taxon>Phialemonium</taxon>
    </lineage>
</organism>
<protein>
    <recommendedName>
        <fullName evidence="4">Amidoligase enzyme</fullName>
    </recommendedName>
</protein>
<evidence type="ECO:0000256" key="1">
    <source>
        <dbReference type="SAM" id="MobiDB-lite"/>
    </source>
</evidence>
<evidence type="ECO:0008006" key="4">
    <source>
        <dbReference type="Google" id="ProtNLM"/>
    </source>
</evidence>
<name>A0AAJ0FJ21_9PEZI</name>
<accession>A0AAJ0FJ21</accession>
<dbReference type="EMBL" id="MU839017">
    <property type="protein sequence ID" value="KAK1764968.1"/>
    <property type="molecule type" value="Genomic_DNA"/>
</dbReference>
<reference evidence="2" key="1">
    <citation type="submission" date="2023-06" db="EMBL/GenBank/DDBJ databases">
        <title>Genome-scale phylogeny and comparative genomics of the fungal order Sordariales.</title>
        <authorList>
            <consortium name="Lawrence Berkeley National Laboratory"/>
            <person name="Hensen N."/>
            <person name="Bonometti L."/>
            <person name="Westerberg I."/>
            <person name="Brannstrom I.O."/>
            <person name="Guillou S."/>
            <person name="Cros-Aarteil S."/>
            <person name="Calhoun S."/>
            <person name="Haridas S."/>
            <person name="Kuo A."/>
            <person name="Mondo S."/>
            <person name="Pangilinan J."/>
            <person name="Riley R."/>
            <person name="Labutti K."/>
            <person name="Andreopoulos B."/>
            <person name="Lipzen A."/>
            <person name="Chen C."/>
            <person name="Yanf M."/>
            <person name="Daum C."/>
            <person name="Ng V."/>
            <person name="Clum A."/>
            <person name="Steindorff A."/>
            <person name="Ohm R."/>
            <person name="Martin F."/>
            <person name="Silar P."/>
            <person name="Natvig D."/>
            <person name="Lalanne C."/>
            <person name="Gautier V."/>
            <person name="Ament-Velasquez S.L."/>
            <person name="Kruys A."/>
            <person name="Hutchinson M.I."/>
            <person name="Powell A.J."/>
            <person name="Barry K."/>
            <person name="Miller A.N."/>
            <person name="Grigoriev I.V."/>
            <person name="Debuchy R."/>
            <person name="Gladieux P."/>
            <person name="Thoren M.H."/>
            <person name="Johannesson H."/>
        </authorList>
    </citation>
    <scope>NUCLEOTIDE SEQUENCE</scope>
    <source>
        <strain evidence="2">8032-3</strain>
    </source>
</reference>
<dbReference type="Proteomes" id="UP001244011">
    <property type="component" value="Unassembled WGS sequence"/>
</dbReference>
<dbReference type="PANTHER" id="PTHR36847">
    <property type="entry name" value="AMIDOLIGASE ENZYME"/>
    <property type="match status" value="1"/>
</dbReference>
<keyword evidence="3" id="KW-1185">Reference proteome</keyword>